<dbReference type="KEGG" id="mpad:KEF85_07955"/>
<feature type="chain" id="PRO_5037080298" description="Glycine zipper domain-containing protein" evidence="2">
    <location>
        <begin position="21"/>
        <end position="364"/>
    </location>
</feature>
<evidence type="ECO:0000256" key="2">
    <source>
        <dbReference type="SAM" id="SignalP"/>
    </source>
</evidence>
<evidence type="ECO:0000256" key="1">
    <source>
        <dbReference type="SAM" id="Coils"/>
    </source>
</evidence>
<name>A0A975RBJ9_9GAMM</name>
<sequence>MKLRRLCLSISIALALGGCAGAMKQNRIGNNDGSDPCYLSLDRLDNIAIYYKDQRMNEIAAGVILGAATGAGAAALAGGNSTAVLISSFVGGISGGFVADAYWKNKMQTLYNQLDSAQASIERDIQSDIQNISQIDQEISTLVRCRTETRDQIKHQFASGAINEAEAQKRWKAWGDQLQKDRQEMQYLSDALNNIKKIEQSYSFAANAIENTSYITEEMQNRWKAELEAKKAAELAAAEAELNNKLLEKKLTKKAKTALHDNHKQKVTEISESYKAKENNVKNKINPNGNPLKPLVSTMQEKQESVQKNTAKFANLEQESKNNRGFEQINSLLPHNMDWLANGMDKSLIRERQYMCQTRFANMY</sequence>
<dbReference type="PROSITE" id="PS51257">
    <property type="entry name" value="PROKAR_LIPOPROTEIN"/>
    <property type="match status" value="1"/>
</dbReference>
<proteinExistence type="predicted"/>
<protein>
    <recommendedName>
        <fullName evidence="5">Glycine zipper domain-containing protein</fullName>
    </recommendedName>
</protein>
<keyword evidence="1" id="KW-0175">Coiled coil</keyword>
<evidence type="ECO:0000313" key="3">
    <source>
        <dbReference type="EMBL" id="QWF72366.1"/>
    </source>
</evidence>
<evidence type="ECO:0000313" key="4">
    <source>
        <dbReference type="Proteomes" id="UP000676649"/>
    </source>
</evidence>
<feature type="coiled-coil region" evidence="1">
    <location>
        <begin position="230"/>
        <end position="257"/>
    </location>
</feature>
<accession>A0A975RBJ9</accession>
<reference evidence="3" key="1">
    <citation type="submission" date="2021-04" db="EMBL/GenBank/DDBJ databases">
        <title>Draft genome sequence data of methanotrophic Methylovulum sp. strain S1L and Methylomonas sp. strain S2AM isolated from boreal lake water columns.</title>
        <authorList>
            <person name="Rissanen A.J."/>
            <person name="Mangayil R."/>
            <person name="Svenning M.M."/>
            <person name="Khanongnuch R."/>
        </authorList>
    </citation>
    <scope>NUCLEOTIDE SEQUENCE</scope>
    <source>
        <strain evidence="3">S2AM</strain>
    </source>
</reference>
<dbReference type="EMBL" id="CP073754">
    <property type="protein sequence ID" value="QWF72366.1"/>
    <property type="molecule type" value="Genomic_DNA"/>
</dbReference>
<gene>
    <name evidence="3" type="ORF">KEF85_07955</name>
</gene>
<organism evidence="3 4">
    <name type="scientific">Methylomonas paludis</name>
    <dbReference type="NCBI Taxonomy" id="1173101"/>
    <lineage>
        <taxon>Bacteria</taxon>
        <taxon>Pseudomonadati</taxon>
        <taxon>Pseudomonadota</taxon>
        <taxon>Gammaproteobacteria</taxon>
        <taxon>Methylococcales</taxon>
        <taxon>Methylococcaceae</taxon>
        <taxon>Methylomonas</taxon>
    </lineage>
</organism>
<keyword evidence="2" id="KW-0732">Signal</keyword>
<evidence type="ECO:0008006" key="5">
    <source>
        <dbReference type="Google" id="ProtNLM"/>
    </source>
</evidence>
<keyword evidence="4" id="KW-1185">Reference proteome</keyword>
<dbReference type="Proteomes" id="UP000676649">
    <property type="component" value="Chromosome"/>
</dbReference>
<feature type="signal peptide" evidence="2">
    <location>
        <begin position="1"/>
        <end position="20"/>
    </location>
</feature>
<dbReference type="RefSeq" id="WP_215584776.1">
    <property type="nucleotide sequence ID" value="NZ_CP073754.1"/>
</dbReference>
<dbReference type="AlphaFoldDB" id="A0A975RBJ9"/>